<dbReference type="AlphaFoldDB" id="A0A433TC16"/>
<keyword evidence="2" id="KW-0812">Transmembrane</keyword>
<feature type="region of interest" description="Disordered" evidence="1">
    <location>
        <begin position="90"/>
        <end position="122"/>
    </location>
</feature>
<feature type="chain" id="PRO_5019460114" evidence="3">
    <location>
        <begin position="24"/>
        <end position="249"/>
    </location>
</feature>
<name>A0A433TC16_ELYCH</name>
<protein>
    <submittedName>
        <fullName evidence="4">Uncharacterized protein</fullName>
    </submittedName>
</protein>
<feature type="compositionally biased region" description="Low complexity" evidence="1">
    <location>
        <begin position="90"/>
        <end position="108"/>
    </location>
</feature>
<proteinExistence type="predicted"/>
<sequence length="249" mass="27379">MDRLVSLGAISFLTILQASGAAGLESDIIGITVSACVSFFLLCVVLTMIIISFTWTNWYNSWMRGKGKVRMPKAYFEKKEEARRRLLAESASHSVRSAHSVSRSRPSSFNLNGQPPHQSIDRGKGDFPVCTRYVSSPQLHNDATMVLGEEQDEEFRIETVLVDNEVLDVGPYSESHPDDKPVKGDVYPVPYIYSSGDAAKNSSPSTSGQTAMETTLTNSVQREVTATGEMVEVVDDSLYARVGENQTVD</sequence>
<feature type="transmembrane region" description="Helical" evidence="2">
    <location>
        <begin position="31"/>
        <end position="56"/>
    </location>
</feature>
<keyword evidence="5" id="KW-1185">Reference proteome</keyword>
<keyword evidence="2" id="KW-1133">Transmembrane helix</keyword>
<keyword evidence="3" id="KW-0732">Signal</keyword>
<evidence type="ECO:0000313" key="4">
    <source>
        <dbReference type="EMBL" id="RUS79127.1"/>
    </source>
</evidence>
<evidence type="ECO:0000313" key="5">
    <source>
        <dbReference type="Proteomes" id="UP000271974"/>
    </source>
</evidence>
<dbReference type="OrthoDB" id="6155409at2759"/>
<dbReference type="EMBL" id="RQTK01000469">
    <property type="protein sequence ID" value="RUS79127.1"/>
    <property type="molecule type" value="Genomic_DNA"/>
</dbReference>
<reference evidence="4 5" key="1">
    <citation type="submission" date="2019-01" db="EMBL/GenBank/DDBJ databases">
        <title>A draft genome assembly of the solar-powered sea slug Elysia chlorotica.</title>
        <authorList>
            <person name="Cai H."/>
            <person name="Li Q."/>
            <person name="Fang X."/>
            <person name="Li J."/>
            <person name="Curtis N.E."/>
            <person name="Altenburger A."/>
            <person name="Shibata T."/>
            <person name="Feng M."/>
            <person name="Maeda T."/>
            <person name="Schwartz J.A."/>
            <person name="Shigenobu S."/>
            <person name="Lundholm N."/>
            <person name="Nishiyama T."/>
            <person name="Yang H."/>
            <person name="Hasebe M."/>
            <person name="Li S."/>
            <person name="Pierce S.K."/>
            <person name="Wang J."/>
        </authorList>
    </citation>
    <scope>NUCLEOTIDE SEQUENCE [LARGE SCALE GENOMIC DNA]</scope>
    <source>
        <strain evidence="4">EC2010</strain>
        <tissue evidence="4">Whole organism of an adult</tissue>
    </source>
</reference>
<comment type="caution">
    <text evidence="4">The sequence shown here is derived from an EMBL/GenBank/DDBJ whole genome shotgun (WGS) entry which is preliminary data.</text>
</comment>
<evidence type="ECO:0000256" key="3">
    <source>
        <dbReference type="SAM" id="SignalP"/>
    </source>
</evidence>
<evidence type="ECO:0000256" key="2">
    <source>
        <dbReference type="SAM" id="Phobius"/>
    </source>
</evidence>
<organism evidence="4 5">
    <name type="scientific">Elysia chlorotica</name>
    <name type="common">Eastern emerald elysia</name>
    <name type="synonym">Sea slug</name>
    <dbReference type="NCBI Taxonomy" id="188477"/>
    <lineage>
        <taxon>Eukaryota</taxon>
        <taxon>Metazoa</taxon>
        <taxon>Spiralia</taxon>
        <taxon>Lophotrochozoa</taxon>
        <taxon>Mollusca</taxon>
        <taxon>Gastropoda</taxon>
        <taxon>Heterobranchia</taxon>
        <taxon>Euthyneura</taxon>
        <taxon>Panpulmonata</taxon>
        <taxon>Sacoglossa</taxon>
        <taxon>Placobranchoidea</taxon>
        <taxon>Plakobranchidae</taxon>
        <taxon>Elysia</taxon>
    </lineage>
</organism>
<feature type="signal peptide" evidence="3">
    <location>
        <begin position="1"/>
        <end position="23"/>
    </location>
</feature>
<keyword evidence="2" id="KW-0472">Membrane</keyword>
<gene>
    <name evidence="4" type="ORF">EGW08_013105</name>
</gene>
<accession>A0A433TC16</accession>
<dbReference type="Proteomes" id="UP000271974">
    <property type="component" value="Unassembled WGS sequence"/>
</dbReference>
<evidence type="ECO:0000256" key="1">
    <source>
        <dbReference type="SAM" id="MobiDB-lite"/>
    </source>
</evidence>